<dbReference type="InterPro" id="IPR003489">
    <property type="entry name" value="RHF/RaiA"/>
</dbReference>
<reference evidence="2" key="1">
    <citation type="submission" date="2016-10" db="EMBL/GenBank/DDBJ databases">
        <authorList>
            <person name="Varghese N."/>
            <person name="Submissions S."/>
        </authorList>
    </citation>
    <scope>NUCLEOTIDE SEQUENCE [LARGE SCALE GENOMIC DNA]</scope>
    <source>
        <strain evidence="2">DSM 28881</strain>
    </source>
</reference>
<proteinExistence type="predicted"/>
<dbReference type="RefSeq" id="WP_090837420.1">
    <property type="nucleotide sequence ID" value="NZ_FORM01000002.1"/>
</dbReference>
<accession>A0A1I3KK78</accession>
<keyword evidence="2" id="KW-1185">Reference proteome</keyword>
<name>A0A1I3KK78_9FLAO</name>
<dbReference type="SUPFAM" id="SSF69754">
    <property type="entry name" value="Ribosome binding protein Y (YfiA homologue)"/>
    <property type="match status" value="1"/>
</dbReference>
<dbReference type="STRING" id="1144750.SAMN05443431_10218"/>
<evidence type="ECO:0000313" key="1">
    <source>
        <dbReference type="EMBL" id="SFI72899.1"/>
    </source>
</evidence>
<dbReference type="Pfam" id="PF02482">
    <property type="entry name" value="Ribosomal_S30AE"/>
    <property type="match status" value="1"/>
</dbReference>
<gene>
    <name evidence="1" type="ORF">SAMN05443431_10218</name>
</gene>
<dbReference type="CDD" id="cd00552">
    <property type="entry name" value="RaiA"/>
    <property type="match status" value="1"/>
</dbReference>
<dbReference type="Gene3D" id="3.30.160.100">
    <property type="entry name" value="Ribosome hibernation promotion factor-like"/>
    <property type="match status" value="1"/>
</dbReference>
<dbReference type="EMBL" id="FORM01000002">
    <property type="protein sequence ID" value="SFI72899.1"/>
    <property type="molecule type" value="Genomic_DNA"/>
</dbReference>
<dbReference type="NCBIfam" id="TIGR00741">
    <property type="entry name" value="yfiA"/>
    <property type="match status" value="1"/>
</dbReference>
<dbReference type="InterPro" id="IPR036567">
    <property type="entry name" value="RHF-like"/>
</dbReference>
<organism evidence="1 2">
    <name type="scientific">Olleya namhaensis</name>
    <dbReference type="NCBI Taxonomy" id="1144750"/>
    <lineage>
        <taxon>Bacteria</taxon>
        <taxon>Pseudomonadati</taxon>
        <taxon>Bacteroidota</taxon>
        <taxon>Flavobacteriia</taxon>
        <taxon>Flavobacteriales</taxon>
        <taxon>Flavobacteriaceae</taxon>
    </lineage>
</organism>
<protein>
    <submittedName>
        <fullName evidence="1">Putative sigma-54 modulation protein</fullName>
    </submittedName>
</protein>
<evidence type="ECO:0000313" key="2">
    <source>
        <dbReference type="Proteomes" id="UP000199559"/>
    </source>
</evidence>
<dbReference type="Proteomes" id="UP000199559">
    <property type="component" value="Unassembled WGS sequence"/>
</dbReference>
<sequence length="104" mass="12170">MKVNTQAINFNADPQLLEFIQKRMNKLETYYDKVIQSEVYLKVEKTRNKLNKVFEAKINVPGDSFVVKKQCKTFEEGVDGAVASLERQLKKRKQKLQENFKNIS</sequence>
<dbReference type="AlphaFoldDB" id="A0A1I3KK78"/>